<gene>
    <name evidence="2" type="ORF">F2P47_15660</name>
</gene>
<comment type="caution">
    <text evidence="2">The sequence shown here is derived from an EMBL/GenBank/DDBJ whole genome shotgun (WGS) entry which is preliminary data.</text>
</comment>
<accession>A0A6N6VHB3</accession>
<protein>
    <submittedName>
        <fullName evidence="2">Flp family type IVb pilin</fullName>
    </submittedName>
</protein>
<keyword evidence="3" id="KW-1185">Reference proteome</keyword>
<evidence type="ECO:0000313" key="3">
    <source>
        <dbReference type="Proteomes" id="UP000468901"/>
    </source>
</evidence>
<dbReference type="Pfam" id="PF04964">
    <property type="entry name" value="Flp_Fap"/>
    <property type="match status" value="1"/>
</dbReference>
<dbReference type="InterPro" id="IPR007047">
    <property type="entry name" value="Flp_Fap"/>
</dbReference>
<organism evidence="2 3">
    <name type="scientific">Parvibaculum sedimenti</name>
    <dbReference type="NCBI Taxonomy" id="2608632"/>
    <lineage>
        <taxon>Bacteria</taxon>
        <taxon>Pseudomonadati</taxon>
        <taxon>Pseudomonadota</taxon>
        <taxon>Alphaproteobacteria</taxon>
        <taxon>Hyphomicrobiales</taxon>
        <taxon>Parvibaculaceae</taxon>
        <taxon>Parvibaculum</taxon>
    </lineage>
</organism>
<dbReference type="RefSeq" id="WP_152217322.1">
    <property type="nucleotide sequence ID" value="NZ_JBAQYD010000296.1"/>
</dbReference>
<dbReference type="Proteomes" id="UP000468901">
    <property type="component" value="Unassembled WGS sequence"/>
</dbReference>
<feature type="transmembrane region" description="Helical" evidence="1">
    <location>
        <begin position="21"/>
        <end position="43"/>
    </location>
</feature>
<dbReference type="EMBL" id="WESC01000017">
    <property type="protein sequence ID" value="KAB7738697.1"/>
    <property type="molecule type" value="Genomic_DNA"/>
</dbReference>
<evidence type="ECO:0000256" key="1">
    <source>
        <dbReference type="SAM" id="Phobius"/>
    </source>
</evidence>
<keyword evidence="1" id="KW-1133">Transmembrane helix</keyword>
<dbReference type="AlphaFoldDB" id="A0A6N6VHB3"/>
<name>A0A6N6VHB3_9HYPH</name>
<sequence>MLATTAQFEFRRFQRDERGATAIEYSLILAIIATGVIGILSVLGGDLAALFQPLVVYFQ</sequence>
<evidence type="ECO:0000313" key="2">
    <source>
        <dbReference type="EMBL" id="KAB7738697.1"/>
    </source>
</evidence>
<keyword evidence="1" id="KW-0472">Membrane</keyword>
<proteinExistence type="predicted"/>
<reference evidence="2 3" key="1">
    <citation type="submission" date="2019-09" db="EMBL/GenBank/DDBJ databases">
        <title>Parvibaculum sedimenti sp. nov., isolated from sediment.</title>
        <authorList>
            <person name="Wang Y."/>
        </authorList>
    </citation>
    <scope>NUCLEOTIDE SEQUENCE [LARGE SCALE GENOMIC DNA]</scope>
    <source>
        <strain evidence="2 3">HXT-9</strain>
    </source>
</reference>
<keyword evidence="1" id="KW-0812">Transmembrane</keyword>